<feature type="domain" description="N-acetyltransferase" evidence="1">
    <location>
        <begin position="24"/>
        <end position="168"/>
    </location>
</feature>
<protein>
    <submittedName>
        <fullName evidence="2">N-acetyltransferase YjdG</fullName>
    </submittedName>
</protein>
<dbReference type="EMBL" id="BORQ01000006">
    <property type="protein sequence ID" value="GIO33366.1"/>
    <property type="molecule type" value="Genomic_DNA"/>
</dbReference>
<comment type="caution">
    <text evidence="2">The sequence shown here is derived from an EMBL/GenBank/DDBJ whole genome shotgun (WGS) entry which is preliminary data.</text>
</comment>
<dbReference type="InterPro" id="IPR051531">
    <property type="entry name" value="N-acetyltransferase"/>
</dbReference>
<dbReference type="CDD" id="cd04301">
    <property type="entry name" value="NAT_SF"/>
    <property type="match status" value="1"/>
</dbReference>
<dbReference type="PROSITE" id="PS51186">
    <property type="entry name" value="GNAT"/>
    <property type="match status" value="1"/>
</dbReference>
<accession>A0A919XI79</accession>
<name>A0A919XI79_9BACL</name>
<keyword evidence="3" id="KW-1185">Reference proteome</keyword>
<dbReference type="GO" id="GO:0016747">
    <property type="term" value="F:acyltransferase activity, transferring groups other than amino-acyl groups"/>
    <property type="evidence" value="ECO:0007669"/>
    <property type="project" value="InterPro"/>
</dbReference>
<dbReference type="SUPFAM" id="SSF55729">
    <property type="entry name" value="Acyl-CoA N-acyltransferases (Nat)"/>
    <property type="match status" value="1"/>
</dbReference>
<evidence type="ECO:0000259" key="1">
    <source>
        <dbReference type="PROSITE" id="PS51186"/>
    </source>
</evidence>
<dbReference type="AlphaFoldDB" id="A0A919XI79"/>
<organism evidence="2 3">
    <name type="scientific">Paenibacillus albilobatus</name>
    <dbReference type="NCBI Taxonomy" id="2716884"/>
    <lineage>
        <taxon>Bacteria</taxon>
        <taxon>Bacillati</taxon>
        <taxon>Bacillota</taxon>
        <taxon>Bacilli</taxon>
        <taxon>Bacillales</taxon>
        <taxon>Paenibacillaceae</taxon>
        <taxon>Paenibacillus</taxon>
    </lineage>
</organism>
<proteinExistence type="predicted"/>
<evidence type="ECO:0000313" key="3">
    <source>
        <dbReference type="Proteomes" id="UP000679779"/>
    </source>
</evidence>
<dbReference type="Proteomes" id="UP000679779">
    <property type="component" value="Unassembled WGS sequence"/>
</dbReference>
<dbReference type="InterPro" id="IPR000182">
    <property type="entry name" value="GNAT_dom"/>
</dbReference>
<dbReference type="PANTHER" id="PTHR43792">
    <property type="entry name" value="GNAT FAMILY, PUTATIVE (AFU_ORTHOLOGUE AFUA_3G00765)-RELATED-RELATED"/>
    <property type="match status" value="1"/>
</dbReference>
<dbReference type="InterPro" id="IPR016181">
    <property type="entry name" value="Acyl_CoA_acyltransferase"/>
</dbReference>
<gene>
    <name evidence="2" type="primary">yjdG</name>
    <name evidence="2" type="ORF">J2TS6_45070</name>
</gene>
<sequence>MKLETDRLILQTLDLDLIDAAAKRDVRAIEALGYKTSGEWPGQDFYEALPFFRELLVKHNGTRGFDSWIVVTKEDREIVGGIGFLGEPDEDGMIEIGFATNESQQRKGYCHEAASELLAWAASQDEVKKVTARCEPGNTASRKVLEKLGFRIDRSDEEFIHWSYLGDN</sequence>
<dbReference type="PANTHER" id="PTHR43792:SF13">
    <property type="entry name" value="ACETYLTRANSFERASE"/>
    <property type="match status" value="1"/>
</dbReference>
<reference evidence="2" key="1">
    <citation type="submission" date="2021-03" db="EMBL/GenBank/DDBJ databases">
        <title>Antimicrobial resistance genes in bacteria isolated from Japanese honey, and their potential for conferring macrolide and lincosamide resistance in the American foulbrood pathogen Paenibacillus larvae.</title>
        <authorList>
            <person name="Okamoto M."/>
            <person name="Kumagai M."/>
            <person name="Kanamori H."/>
            <person name="Takamatsu D."/>
        </authorList>
    </citation>
    <scope>NUCLEOTIDE SEQUENCE</scope>
    <source>
        <strain evidence="2">J2TS6</strain>
    </source>
</reference>
<dbReference type="RefSeq" id="WP_160043535.1">
    <property type="nucleotide sequence ID" value="NZ_BORQ01000006.1"/>
</dbReference>
<evidence type="ECO:0000313" key="2">
    <source>
        <dbReference type="EMBL" id="GIO33366.1"/>
    </source>
</evidence>
<dbReference type="Gene3D" id="3.40.630.30">
    <property type="match status" value="1"/>
</dbReference>
<dbReference type="Pfam" id="PF13302">
    <property type="entry name" value="Acetyltransf_3"/>
    <property type="match status" value="1"/>
</dbReference>